<evidence type="ECO:0008006" key="2">
    <source>
        <dbReference type="Google" id="ProtNLM"/>
    </source>
</evidence>
<organism evidence="1">
    <name type="scientific">candidate division WOR-3 bacterium</name>
    <dbReference type="NCBI Taxonomy" id="2052148"/>
    <lineage>
        <taxon>Bacteria</taxon>
        <taxon>Bacteria division WOR-3</taxon>
    </lineage>
</organism>
<accession>A0A7V3ZVE1</accession>
<protein>
    <recommendedName>
        <fullName evidence="2">PorV/PorQ family protein</fullName>
    </recommendedName>
</protein>
<dbReference type="EMBL" id="DTDR01000111">
    <property type="protein sequence ID" value="HGK63792.1"/>
    <property type="molecule type" value="Genomic_DNA"/>
</dbReference>
<name>A0A7V3ZVE1_UNCW3</name>
<dbReference type="AlphaFoldDB" id="A0A7V3ZVE1"/>
<sequence>MVIILIFLLNYGNFSGNIYDYGLTPRSLALGKSFVGLADDGEAGYFNPAGLSYQNRMELKLAHSQLYGSNLEYLNYTLPTDKYGTYAITFLSLNAFNIESRTIKNELSKSIFFAENVYLLSHGYSLFPFLSIGSNLKIHTKNIFIYSDVGIGFDFALYLSCFYPYTFGITLTNLISPNFTLYSEKETYKKILKIGQCYRAYKERVKILLDLNLLEDIFQEFSYDYLNPHFGIEFEIAENKIVQRIGLDRNELSLGIGLKNVGKNFSLDIDYAFLLHYQSKYLLSPTHKIGLTFKFGGFHIWAKAFPKYFSPKPESKENLLTINIKYATKRKIKRWQFLIRSELGEIVKTYQGYDEMPTKLFWDGLDDIGRPVADGKYYYEVTLIDSEEKISLHNTGYLTTIKTTSLKGEVKIK</sequence>
<dbReference type="Gene3D" id="2.60.40.4070">
    <property type="match status" value="1"/>
</dbReference>
<proteinExistence type="predicted"/>
<gene>
    <name evidence="1" type="ORF">ENU74_04285</name>
</gene>
<comment type="caution">
    <text evidence="1">The sequence shown here is derived from an EMBL/GenBank/DDBJ whole genome shotgun (WGS) entry which is preliminary data.</text>
</comment>
<dbReference type="Gene3D" id="2.40.160.60">
    <property type="entry name" value="Outer membrane protein transport protein (OMPP1/FadL/TodX)"/>
    <property type="match status" value="1"/>
</dbReference>
<reference evidence="1" key="1">
    <citation type="journal article" date="2020" name="mSystems">
        <title>Genome- and Community-Level Interaction Insights into Carbon Utilization and Element Cycling Functions of Hydrothermarchaeota in Hydrothermal Sediment.</title>
        <authorList>
            <person name="Zhou Z."/>
            <person name="Liu Y."/>
            <person name="Xu W."/>
            <person name="Pan J."/>
            <person name="Luo Z.H."/>
            <person name="Li M."/>
        </authorList>
    </citation>
    <scope>NUCLEOTIDE SEQUENCE [LARGE SCALE GENOMIC DNA]</scope>
    <source>
        <strain evidence="1">SpSt-697</strain>
    </source>
</reference>
<evidence type="ECO:0000313" key="1">
    <source>
        <dbReference type="EMBL" id="HGK63792.1"/>
    </source>
</evidence>